<dbReference type="PROSITE" id="PS00688">
    <property type="entry name" value="SIGMA54_INTERACT_3"/>
    <property type="match status" value="1"/>
</dbReference>
<evidence type="ECO:0000259" key="8">
    <source>
        <dbReference type="PROSITE" id="PS50045"/>
    </source>
</evidence>
<dbReference type="Pfam" id="PF25601">
    <property type="entry name" value="AAA_lid_14"/>
    <property type="match status" value="1"/>
</dbReference>
<dbReference type="Gene3D" id="1.10.8.60">
    <property type="match status" value="1"/>
</dbReference>
<protein>
    <submittedName>
        <fullName evidence="10">Sigma-54-dependent Fis family transcriptional regulator</fullName>
    </submittedName>
</protein>
<reference evidence="10 11" key="1">
    <citation type="submission" date="2019-01" db="EMBL/GenBank/DDBJ databases">
        <title>Complete genome of a denitifying bacterium Halomons sp. BC-M4-5.</title>
        <authorList>
            <person name="Wang L."/>
            <person name="Shao Z."/>
        </authorList>
    </citation>
    <scope>NUCLEOTIDE SEQUENCE [LARGE SCALE GENOMIC DNA]</scope>
    <source>
        <strain evidence="10 11">BC-M4-5</strain>
    </source>
</reference>
<evidence type="ECO:0000256" key="4">
    <source>
        <dbReference type="ARBA" id="ARBA00023125"/>
    </source>
</evidence>
<evidence type="ECO:0000256" key="1">
    <source>
        <dbReference type="ARBA" id="ARBA00022741"/>
    </source>
</evidence>
<dbReference type="PROSITE" id="PS00676">
    <property type="entry name" value="SIGMA54_INTERACT_2"/>
    <property type="match status" value="1"/>
</dbReference>
<evidence type="ECO:0000256" key="7">
    <source>
        <dbReference type="SAM" id="MobiDB-lite"/>
    </source>
</evidence>
<evidence type="ECO:0000313" key="10">
    <source>
        <dbReference type="EMBL" id="QHC51738.1"/>
    </source>
</evidence>
<dbReference type="KEGG" id="htx:EKK97_21990"/>
<dbReference type="InterPro" id="IPR058031">
    <property type="entry name" value="AAA_lid_NorR"/>
</dbReference>
<dbReference type="Pfam" id="PF00072">
    <property type="entry name" value="Response_reg"/>
    <property type="match status" value="1"/>
</dbReference>
<keyword evidence="11" id="KW-1185">Reference proteome</keyword>
<dbReference type="Gene3D" id="3.40.50.300">
    <property type="entry name" value="P-loop containing nucleotide triphosphate hydrolases"/>
    <property type="match status" value="1"/>
</dbReference>
<dbReference type="GO" id="GO:0006355">
    <property type="term" value="P:regulation of DNA-templated transcription"/>
    <property type="evidence" value="ECO:0007669"/>
    <property type="project" value="InterPro"/>
</dbReference>
<dbReference type="InterPro" id="IPR025662">
    <property type="entry name" value="Sigma_54_int_dom_ATP-bd_1"/>
</dbReference>
<dbReference type="SMART" id="SM00382">
    <property type="entry name" value="AAA"/>
    <property type="match status" value="1"/>
</dbReference>
<accession>A0A6I6SLU0</accession>
<evidence type="ECO:0000259" key="9">
    <source>
        <dbReference type="PROSITE" id="PS50110"/>
    </source>
</evidence>
<dbReference type="PANTHER" id="PTHR32071:SF117">
    <property type="entry name" value="PTS-DEPENDENT DIHYDROXYACETONE KINASE OPERON REGULATORY PROTEIN-RELATED"/>
    <property type="match status" value="1"/>
</dbReference>
<dbReference type="CDD" id="cd00156">
    <property type="entry name" value="REC"/>
    <property type="match status" value="1"/>
</dbReference>
<keyword evidence="6" id="KW-0597">Phosphoprotein</keyword>
<dbReference type="PROSITE" id="PS50110">
    <property type="entry name" value="RESPONSE_REGULATORY"/>
    <property type="match status" value="1"/>
</dbReference>
<dbReference type="InterPro" id="IPR011006">
    <property type="entry name" value="CheY-like_superfamily"/>
</dbReference>
<dbReference type="PROSITE" id="PS00675">
    <property type="entry name" value="SIGMA54_INTERACT_1"/>
    <property type="match status" value="1"/>
</dbReference>
<keyword evidence="1" id="KW-0547">Nucleotide-binding</keyword>
<keyword evidence="5" id="KW-0804">Transcription</keyword>
<evidence type="ECO:0000256" key="6">
    <source>
        <dbReference type="PROSITE-ProRule" id="PRU00169"/>
    </source>
</evidence>
<dbReference type="PROSITE" id="PS50045">
    <property type="entry name" value="SIGMA54_INTERACT_4"/>
    <property type="match status" value="1"/>
</dbReference>
<dbReference type="InterPro" id="IPR003593">
    <property type="entry name" value="AAA+_ATPase"/>
</dbReference>
<dbReference type="Pfam" id="PF00158">
    <property type="entry name" value="Sigma54_activat"/>
    <property type="match status" value="1"/>
</dbReference>
<dbReference type="InterPro" id="IPR027417">
    <property type="entry name" value="P-loop_NTPase"/>
</dbReference>
<evidence type="ECO:0000256" key="5">
    <source>
        <dbReference type="ARBA" id="ARBA00023163"/>
    </source>
</evidence>
<name>A0A6I6SLU0_9GAMM</name>
<dbReference type="SUPFAM" id="SSF52172">
    <property type="entry name" value="CheY-like"/>
    <property type="match status" value="1"/>
</dbReference>
<feature type="domain" description="Sigma-54 factor interaction" evidence="8">
    <location>
        <begin position="135"/>
        <end position="364"/>
    </location>
</feature>
<dbReference type="PANTHER" id="PTHR32071">
    <property type="entry name" value="TRANSCRIPTIONAL REGULATORY PROTEIN"/>
    <property type="match status" value="1"/>
</dbReference>
<dbReference type="FunFam" id="3.40.50.300:FF:000006">
    <property type="entry name" value="DNA-binding transcriptional regulator NtrC"/>
    <property type="match status" value="1"/>
</dbReference>
<dbReference type="InterPro" id="IPR001789">
    <property type="entry name" value="Sig_transdc_resp-reg_receiver"/>
</dbReference>
<keyword evidence="2" id="KW-0067">ATP-binding</keyword>
<proteinExistence type="predicted"/>
<evidence type="ECO:0000256" key="2">
    <source>
        <dbReference type="ARBA" id="ARBA00022840"/>
    </source>
</evidence>
<dbReference type="SUPFAM" id="SSF52540">
    <property type="entry name" value="P-loop containing nucleoside triphosphate hydrolases"/>
    <property type="match status" value="1"/>
</dbReference>
<keyword evidence="3" id="KW-0805">Transcription regulation</keyword>
<sequence>MSRILIVEDEAIIRTALRRLLERHGYAVSEAGCVDEALALEPRSFDLVISDLRLPGEPGTDLIEQAAPVPVLIMTSYASMRSAVESLKQGAVDYVAKPFDHDELLETVSRVLHQQSSHRAAPPDITDAGGSRQQMIGECAAMQAVYTRIRKTAPADVTVLIQGESGTGKELVARAIHQQSQRTHAPLICVNCAAIPETLIESELFGHEKGAFTGASAARTGLVEAADGGTLFLDEIGELPLDAQARLLRVLQEGEIRRIGSVETRHVDVRLIAATHRDLRALSKTGEFRLDLYYRLNVMQIDLPPLREREDDVLRIAEVLLEKACKRHHREGLRLSRAARREIRDYPWPGNVRELENALERGVILAEGHLIHPDDLGLSGSPASQPRGTTEPRPMPANPAVEDEENAEEDLSLEDYFQHFVLEHQDHMSETELAQKLGISRKCLWERRQRLGIPRKKQARRSSA</sequence>
<keyword evidence="4" id="KW-0238">DNA-binding</keyword>
<dbReference type="InterPro" id="IPR025944">
    <property type="entry name" value="Sigma_54_int_dom_CS"/>
</dbReference>
<evidence type="ECO:0000256" key="3">
    <source>
        <dbReference type="ARBA" id="ARBA00023015"/>
    </source>
</evidence>
<evidence type="ECO:0000313" key="11">
    <source>
        <dbReference type="Proteomes" id="UP000464013"/>
    </source>
</evidence>
<dbReference type="SMART" id="SM00448">
    <property type="entry name" value="REC"/>
    <property type="match status" value="1"/>
</dbReference>
<dbReference type="Gene3D" id="3.40.50.2300">
    <property type="match status" value="1"/>
</dbReference>
<organism evidence="10 11">
    <name type="scientific">Billgrantia tianxiuensis</name>
    <dbReference type="NCBI Taxonomy" id="2497861"/>
    <lineage>
        <taxon>Bacteria</taxon>
        <taxon>Pseudomonadati</taxon>
        <taxon>Pseudomonadota</taxon>
        <taxon>Gammaproteobacteria</taxon>
        <taxon>Oceanospirillales</taxon>
        <taxon>Halomonadaceae</taxon>
        <taxon>Billgrantia</taxon>
    </lineage>
</organism>
<feature type="domain" description="Response regulatory" evidence="9">
    <location>
        <begin position="3"/>
        <end position="112"/>
    </location>
</feature>
<dbReference type="EMBL" id="CP035042">
    <property type="protein sequence ID" value="QHC51738.1"/>
    <property type="molecule type" value="Genomic_DNA"/>
</dbReference>
<feature type="modified residue" description="4-aspartylphosphate" evidence="6">
    <location>
        <position position="51"/>
    </location>
</feature>
<dbReference type="InterPro" id="IPR002078">
    <property type="entry name" value="Sigma_54_int"/>
</dbReference>
<feature type="region of interest" description="Disordered" evidence="7">
    <location>
        <begin position="375"/>
        <end position="409"/>
    </location>
</feature>
<dbReference type="AlphaFoldDB" id="A0A6I6SLU0"/>
<dbReference type="GO" id="GO:0005524">
    <property type="term" value="F:ATP binding"/>
    <property type="evidence" value="ECO:0007669"/>
    <property type="project" value="UniProtKB-KW"/>
</dbReference>
<dbReference type="InterPro" id="IPR025943">
    <property type="entry name" value="Sigma_54_int_dom_ATP-bd_2"/>
</dbReference>
<dbReference type="GO" id="GO:0000160">
    <property type="term" value="P:phosphorelay signal transduction system"/>
    <property type="evidence" value="ECO:0007669"/>
    <property type="project" value="InterPro"/>
</dbReference>
<dbReference type="RefSeq" id="WP_159555234.1">
    <property type="nucleotide sequence ID" value="NZ_CP035042.1"/>
</dbReference>
<dbReference type="GO" id="GO:0003677">
    <property type="term" value="F:DNA binding"/>
    <property type="evidence" value="ECO:0007669"/>
    <property type="project" value="UniProtKB-KW"/>
</dbReference>
<gene>
    <name evidence="10" type="ORF">EKK97_21990</name>
</gene>
<dbReference type="OrthoDB" id="9804019at2"/>
<dbReference type="CDD" id="cd00009">
    <property type="entry name" value="AAA"/>
    <property type="match status" value="1"/>
</dbReference>
<dbReference type="Proteomes" id="UP000464013">
    <property type="component" value="Chromosome"/>
</dbReference>